<organism evidence="2 3">
    <name type="scientific">Splendidivirga corallicola</name>
    <dbReference type="NCBI Taxonomy" id="3051826"/>
    <lineage>
        <taxon>Bacteria</taxon>
        <taxon>Pseudomonadati</taxon>
        <taxon>Bacteroidota</taxon>
        <taxon>Cytophagia</taxon>
        <taxon>Cytophagales</taxon>
        <taxon>Splendidivirgaceae</taxon>
        <taxon>Splendidivirga</taxon>
    </lineage>
</organism>
<feature type="domain" description="Glycosyl-hydrolase 97 C-terminal oligomerisation" evidence="1">
    <location>
        <begin position="8"/>
        <end position="51"/>
    </location>
</feature>
<evidence type="ECO:0000313" key="3">
    <source>
        <dbReference type="Proteomes" id="UP001172082"/>
    </source>
</evidence>
<dbReference type="GO" id="GO:0016787">
    <property type="term" value="F:hydrolase activity"/>
    <property type="evidence" value="ECO:0007669"/>
    <property type="project" value="UniProtKB-KW"/>
</dbReference>
<sequence>METGLGAIYEDTDETHCRTNPESYRVRQGEVKKGDVVQAKMAPGGGHCMWIRPL</sequence>
<dbReference type="InterPro" id="IPR013780">
    <property type="entry name" value="Glyco_hydro_b"/>
</dbReference>
<dbReference type="RefSeq" id="WP_346752165.1">
    <property type="nucleotide sequence ID" value="NZ_JAUJEA010000004.1"/>
</dbReference>
<dbReference type="Pfam" id="PF14509">
    <property type="entry name" value="GH97_C"/>
    <property type="match status" value="1"/>
</dbReference>
<dbReference type="Proteomes" id="UP001172082">
    <property type="component" value="Unassembled WGS sequence"/>
</dbReference>
<name>A0ABT8KPI6_9BACT</name>
<accession>A0ABT8KPI6</accession>
<comment type="caution">
    <text evidence="2">The sequence shown here is derived from an EMBL/GenBank/DDBJ whole genome shotgun (WGS) entry which is preliminary data.</text>
</comment>
<keyword evidence="3" id="KW-1185">Reference proteome</keyword>
<reference evidence="2" key="1">
    <citation type="submission" date="2023-06" db="EMBL/GenBank/DDBJ databases">
        <title>Genomic of Parafulvivirga corallium.</title>
        <authorList>
            <person name="Wang G."/>
        </authorList>
    </citation>
    <scope>NUCLEOTIDE SEQUENCE</scope>
    <source>
        <strain evidence="2">BMA10</strain>
    </source>
</reference>
<dbReference type="InterPro" id="IPR029483">
    <property type="entry name" value="GH97_C"/>
</dbReference>
<protein>
    <submittedName>
        <fullName evidence="2">Glycoside hydrolase family 97 C-terminal domain-containing protein</fullName>
    </submittedName>
</protein>
<evidence type="ECO:0000313" key="2">
    <source>
        <dbReference type="EMBL" id="MDN5202139.1"/>
    </source>
</evidence>
<gene>
    <name evidence="2" type="ORF">QQ008_12215</name>
</gene>
<evidence type="ECO:0000259" key="1">
    <source>
        <dbReference type="Pfam" id="PF14509"/>
    </source>
</evidence>
<dbReference type="Gene3D" id="2.60.40.1180">
    <property type="entry name" value="Golgi alpha-mannosidase II"/>
    <property type="match status" value="1"/>
</dbReference>
<proteinExistence type="predicted"/>
<keyword evidence="2" id="KW-0378">Hydrolase</keyword>
<dbReference type="EMBL" id="JAUJEA010000004">
    <property type="protein sequence ID" value="MDN5202139.1"/>
    <property type="molecule type" value="Genomic_DNA"/>
</dbReference>